<keyword evidence="2" id="KW-0812">Transmembrane</keyword>
<reference evidence="3 4" key="1">
    <citation type="submission" date="2024-06" db="EMBL/GenBank/DDBJ databases">
        <title>The Natural Products Discovery Center: Release of the First 8490 Sequenced Strains for Exploring Actinobacteria Biosynthetic Diversity.</title>
        <authorList>
            <person name="Kalkreuter E."/>
            <person name="Kautsar S.A."/>
            <person name="Yang D."/>
            <person name="Bader C.D."/>
            <person name="Teijaro C.N."/>
            <person name="Fluegel L."/>
            <person name="Davis C.M."/>
            <person name="Simpson J.R."/>
            <person name="Lauterbach L."/>
            <person name="Steele A.D."/>
            <person name="Gui C."/>
            <person name="Meng S."/>
            <person name="Li G."/>
            <person name="Viehrig K."/>
            <person name="Ye F."/>
            <person name="Su P."/>
            <person name="Kiefer A.F."/>
            <person name="Nichols A."/>
            <person name="Cepeda A.J."/>
            <person name="Yan W."/>
            <person name="Fan B."/>
            <person name="Jiang Y."/>
            <person name="Adhikari A."/>
            <person name="Zheng C.-J."/>
            <person name="Schuster L."/>
            <person name="Cowan T.M."/>
            <person name="Smanski M.J."/>
            <person name="Chevrette M.G."/>
            <person name="De Carvalho L.P.S."/>
            <person name="Shen B."/>
        </authorList>
    </citation>
    <scope>NUCLEOTIDE SEQUENCE [LARGE SCALE GENOMIC DNA]</scope>
    <source>
        <strain evidence="3 4">NPDC050100</strain>
    </source>
</reference>
<name>A0ABV3GAB0_MICGL</name>
<dbReference type="Proteomes" id="UP001551675">
    <property type="component" value="Unassembled WGS sequence"/>
</dbReference>
<evidence type="ECO:0000313" key="3">
    <source>
        <dbReference type="EMBL" id="MEV0968565.1"/>
    </source>
</evidence>
<accession>A0ABV3GAB0</accession>
<protein>
    <submittedName>
        <fullName evidence="3">Uncharacterized protein</fullName>
    </submittedName>
</protein>
<feature type="region of interest" description="Disordered" evidence="1">
    <location>
        <begin position="266"/>
        <end position="307"/>
    </location>
</feature>
<organism evidence="3 4">
    <name type="scientific">Microtetraspora glauca</name>
    <dbReference type="NCBI Taxonomy" id="1996"/>
    <lineage>
        <taxon>Bacteria</taxon>
        <taxon>Bacillati</taxon>
        <taxon>Actinomycetota</taxon>
        <taxon>Actinomycetes</taxon>
        <taxon>Streptosporangiales</taxon>
        <taxon>Streptosporangiaceae</taxon>
        <taxon>Microtetraspora</taxon>
    </lineage>
</organism>
<comment type="caution">
    <text evidence="3">The sequence shown here is derived from an EMBL/GenBank/DDBJ whole genome shotgun (WGS) entry which is preliminary data.</text>
</comment>
<evidence type="ECO:0000256" key="2">
    <source>
        <dbReference type="SAM" id="Phobius"/>
    </source>
</evidence>
<gene>
    <name evidence="3" type="ORF">AB0I59_08025</name>
</gene>
<keyword evidence="2" id="KW-1133">Transmembrane helix</keyword>
<keyword evidence="2" id="KW-0472">Membrane</keyword>
<proteinExistence type="predicted"/>
<dbReference type="EMBL" id="JBFALK010000003">
    <property type="protein sequence ID" value="MEV0968565.1"/>
    <property type="molecule type" value="Genomic_DNA"/>
</dbReference>
<feature type="transmembrane region" description="Helical" evidence="2">
    <location>
        <begin position="34"/>
        <end position="58"/>
    </location>
</feature>
<dbReference type="RefSeq" id="WP_358131359.1">
    <property type="nucleotide sequence ID" value="NZ_JBFALK010000003.1"/>
</dbReference>
<evidence type="ECO:0000256" key="1">
    <source>
        <dbReference type="SAM" id="MobiDB-lite"/>
    </source>
</evidence>
<sequence length="307" mass="31883">MTKRKRRAPAPVPSERWTSDTLAELGLSVIQQRLVIGVGSVVAVIAAALGLTLVINMIGGGDVAPARAGSGSLGGTRPGDYQSWRSLKQFTPIADRKADSKPLTLQELFGARSLKAGKITLRRAGVHLDAGCRTAVWGADLVEELSDAGCTQIARGLYTSADGVYVAQYAMLNLADVKAADALVESLETLHLGGWTLPIESTRVKFGDYTESSGLAMGHYVGLVWIGRADGAEPGAGDDFVTLGLAVREVERALYRRVVAVAGVPSVTVKPSPGEETAQPAEPTPTDPGATGSTTSGVPASPTPAPQ</sequence>
<keyword evidence="4" id="KW-1185">Reference proteome</keyword>
<evidence type="ECO:0000313" key="4">
    <source>
        <dbReference type="Proteomes" id="UP001551675"/>
    </source>
</evidence>